<feature type="compositionally biased region" description="Polar residues" evidence="1">
    <location>
        <begin position="55"/>
        <end position="70"/>
    </location>
</feature>
<dbReference type="GeneID" id="38776530"/>
<gene>
    <name evidence="2" type="ORF">SCP_0208130</name>
</gene>
<sequence>MFTLSQSRPAPIPWRAPTRAAAAPRRSRHFALPDAPLIERSALSSPPPPPPSPLRHTQPQITTPSASGLR</sequence>
<feature type="region of interest" description="Disordered" evidence="1">
    <location>
        <begin position="1"/>
        <end position="70"/>
    </location>
</feature>
<evidence type="ECO:0000256" key="1">
    <source>
        <dbReference type="SAM" id="MobiDB-lite"/>
    </source>
</evidence>
<keyword evidence="3" id="KW-1185">Reference proteome</keyword>
<feature type="compositionally biased region" description="Low complexity" evidence="1">
    <location>
        <begin position="13"/>
        <end position="24"/>
    </location>
</feature>
<evidence type="ECO:0000313" key="3">
    <source>
        <dbReference type="Proteomes" id="UP000287166"/>
    </source>
</evidence>
<organism evidence="2 3">
    <name type="scientific">Sparassis crispa</name>
    <dbReference type="NCBI Taxonomy" id="139825"/>
    <lineage>
        <taxon>Eukaryota</taxon>
        <taxon>Fungi</taxon>
        <taxon>Dikarya</taxon>
        <taxon>Basidiomycota</taxon>
        <taxon>Agaricomycotina</taxon>
        <taxon>Agaricomycetes</taxon>
        <taxon>Polyporales</taxon>
        <taxon>Sparassidaceae</taxon>
        <taxon>Sparassis</taxon>
    </lineage>
</organism>
<comment type="caution">
    <text evidence="2">The sequence shown here is derived from an EMBL/GenBank/DDBJ whole genome shotgun (WGS) entry which is preliminary data.</text>
</comment>
<reference evidence="2 3" key="1">
    <citation type="journal article" date="2018" name="Sci. Rep.">
        <title>Genome sequence of the cauliflower mushroom Sparassis crispa (Hanabiratake) and its association with beneficial usage.</title>
        <authorList>
            <person name="Kiyama R."/>
            <person name="Furutani Y."/>
            <person name="Kawaguchi K."/>
            <person name="Nakanishi T."/>
        </authorList>
    </citation>
    <scope>NUCLEOTIDE SEQUENCE [LARGE SCALE GENOMIC DNA]</scope>
</reference>
<accession>A0A401GBW0</accession>
<evidence type="ECO:0000313" key="2">
    <source>
        <dbReference type="EMBL" id="GBE79613.1"/>
    </source>
</evidence>
<dbReference type="InParanoid" id="A0A401GBW0"/>
<name>A0A401GBW0_9APHY</name>
<dbReference type="AlphaFoldDB" id="A0A401GBW0"/>
<protein>
    <submittedName>
        <fullName evidence="2">Uncharacterized protein</fullName>
    </submittedName>
</protein>
<dbReference type="RefSeq" id="XP_027610526.1">
    <property type="nucleotide sequence ID" value="XM_027754725.1"/>
</dbReference>
<dbReference type="Proteomes" id="UP000287166">
    <property type="component" value="Unassembled WGS sequence"/>
</dbReference>
<proteinExistence type="predicted"/>
<dbReference type="EMBL" id="BFAD01000002">
    <property type="protein sequence ID" value="GBE79613.1"/>
    <property type="molecule type" value="Genomic_DNA"/>
</dbReference>